<accession>A0A5A7S4Y6</accession>
<dbReference type="RefSeq" id="WP_149433046.1">
    <property type="nucleotide sequence ID" value="NZ_VLNY01000023.1"/>
</dbReference>
<evidence type="ECO:0000313" key="4">
    <source>
        <dbReference type="Proteomes" id="UP000322244"/>
    </source>
</evidence>
<evidence type="ECO:0000259" key="1">
    <source>
        <dbReference type="Pfam" id="PF08279"/>
    </source>
</evidence>
<protein>
    <submittedName>
        <fullName evidence="3">YafY family transcriptional regulator</fullName>
    </submittedName>
</protein>
<reference evidence="3 4" key="1">
    <citation type="submission" date="2019-07" db="EMBL/GenBank/DDBJ databases">
        <title>Rhodococcus cavernicolus sp. nov., isolated from a cave.</title>
        <authorList>
            <person name="Lee S.D."/>
        </authorList>
    </citation>
    <scope>NUCLEOTIDE SEQUENCE [LARGE SCALE GENOMIC DNA]</scope>
    <source>
        <strain evidence="3 4">C1-24</strain>
    </source>
</reference>
<keyword evidence="4" id="KW-1185">Reference proteome</keyword>
<dbReference type="Gene3D" id="1.10.10.10">
    <property type="entry name" value="Winged helix-like DNA-binding domain superfamily/Winged helix DNA-binding domain"/>
    <property type="match status" value="1"/>
</dbReference>
<name>A0A5A7S4Y6_9NOCA</name>
<dbReference type="PANTHER" id="PTHR34580">
    <property type="match status" value="1"/>
</dbReference>
<evidence type="ECO:0000313" key="3">
    <source>
        <dbReference type="EMBL" id="KAA0017058.1"/>
    </source>
</evidence>
<dbReference type="PANTHER" id="PTHR34580:SF1">
    <property type="entry name" value="PROTEIN PAFC"/>
    <property type="match status" value="1"/>
</dbReference>
<dbReference type="InterPro" id="IPR036390">
    <property type="entry name" value="WH_DNA-bd_sf"/>
</dbReference>
<dbReference type="InterPro" id="IPR026881">
    <property type="entry name" value="WYL_dom"/>
</dbReference>
<evidence type="ECO:0000259" key="2">
    <source>
        <dbReference type="Pfam" id="PF13280"/>
    </source>
</evidence>
<organism evidence="3 4">
    <name type="scientific">Antrihabitans cavernicola</name>
    <dbReference type="NCBI Taxonomy" id="2495913"/>
    <lineage>
        <taxon>Bacteria</taxon>
        <taxon>Bacillati</taxon>
        <taxon>Actinomycetota</taxon>
        <taxon>Actinomycetes</taxon>
        <taxon>Mycobacteriales</taxon>
        <taxon>Nocardiaceae</taxon>
        <taxon>Antrihabitans</taxon>
    </lineage>
</organism>
<dbReference type="PROSITE" id="PS52050">
    <property type="entry name" value="WYL"/>
    <property type="match status" value="1"/>
</dbReference>
<gene>
    <name evidence="3" type="ORF">FOY51_25295</name>
</gene>
<dbReference type="Proteomes" id="UP000322244">
    <property type="component" value="Unassembled WGS sequence"/>
</dbReference>
<dbReference type="InterPro" id="IPR036388">
    <property type="entry name" value="WH-like_DNA-bd_sf"/>
</dbReference>
<dbReference type="EMBL" id="VLNY01000023">
    <property type="protein sequence ID" value="KAA0017058.1"/>
    <property type="molecule type" value="Genomic_DNA"/>
</dbReference>
<dbReference type="AlphaFoldDB" id="A0A5A7S4Y6"/>
<dbReference type="InterPro" id="IPR013196">
    <property type="entry name" value="HTH_11"/>
</dbReference>
<proteinExistence type="predicted"/>
<dbReference type="SUPFAM" id="SSF46785">
    <property type="entry name" value="Winged helix' DNA-binding domain"/>
    <property type="match status" value="1"/>
</dbReference>
<comment type="caution">
    <text evidence="3">The sequence shown here is derived from an EMBL/GenBank/DDBJ whole genome shotgun (WGS) entry which is preliminary data.</text>
</comment>
<sequence length="328" mass="35157">MRSSRLVEIMLRLQGSRSATAATLADELGVSVRTIYRDVSALSAAGVPLWTDTGPGGGIRLLDGWQSKLSGLTGTETSALMLLGIPSLAEDLGLGSEAARAESKLLGALPLPLRIGAEAWRRRLHVDAPGWFARPVEVGELPTIAQAVLGGWRVRFEYRRRPDSVERTVDPLGLVAKASVWYLVARVGGRVLSYRVDRIESAAVLDETFDRPDDFDLAAWWEQSNAEFDRSIRRYACTVRLSPSALRLLPQYIGVQAAQVATGEPDSAGWVTVDLMLEAEVVALGQLCALAGFSRTGEGAVGVEVMAPPELREALRALGAGIAGRNGA</sequence>
<dbReference type="OrthoDB" id="3171994at2"/>
<dbReference type="Pfam" id="PF08279">
    <property type="entry name" value="HTH_11"/>
    <property type="match status" value="1"/>
</dbReference>
<dbReference type="InterPro" id="IPR051534">
    <property type="entry name" value="CBASS_pafABC_assoc_protein"/>
</dbReference>
<feature type="domain" description="WYL" evidence="2">
    <location>
        <begin position="141"/>
        <end position="203"/>
    </location>
</feature>
<dbReference type="Pfam" id="PF13280">
    <property type="entry name" value="WYL"/>
    <property type="match status" value="1"/>
</dbReference>
<feature type="domain" description="Helix-turn-helix type 11" evidence="1">
    <location>
        <begin position="8"/>
        <end position="56"/>
    </location>
</feature>